<keyword evidence="5" id="KW-1185">Reference proteome</keyword>
<evidence type="ECO:0000313" key="4">
    <source>
        <dbReference type="Proteomes" id="UP000095284"/>
    </source>
</evidence>
<evidence type="ECO:0000313" key="6">
    <source>
        <dbReference type="WBParaSite" id="BXY_1744700.1"/>
    </source>
</evidence>
<name>A0A1I7SWL6_BURXY</name>
<dbReference type="EMBL" id="CAJFCV020000002">
    <property type="protein sequence ID" value="CAG9099631.1"/>
    <property type="molecule type" value="Genomic_DNA"/>
</dbReference>
<dbReference type="OrthoDB" id="295029at2759"/>
<dbReference type="Proteomes" id="UP000582659">
    <property type="component" value="Unassembled WGS sequence"/>
</dbReference>
<evidence type="ECO:0000313" key="3">
    <source>
        <dbReference type="EMBL" id="CAG9099631.1"/>
    </source>
</evidence>
<evidence type="ECO:0000313" key="2">
    <source>
        <dbReference type="EMBL" id="CAD5216459.1"/>
    </source>
</evidence>
<accession>A0A1I7SWL6</accession>
<sequence length="811" mass="91431">MFWEEKPDDEVVADLKFLVEKDRFDEVVTHPLCFQEIRQNSEVLLNYLTQGANLKRLLDNSIFRVPDPNVDPVDQFKSSPFSISILSMASPIINQALMDDADLWPLIRDYLKDSDRKPYINHVTVGFYKRLMLNLVVGTSEFDLTLYEHLDQSGFVDDMIQNMKYGAVAELMVRFPMHGVCEVVQGAIFKMYVKHELPLKLMRLLNRETSDDVLENLVFVFSELDEMQLKNCFSAQPFSDLLFGSEALAILMEAAFPQDLGSFCPRVTIAACVMLLMFLDLNHSPDEPAFMINPELYMKEPQDEVYHGACELETMIAIKANDIMNCLLYCLETNDDDCIQAEISCVAVLQGLVNSRFFSTHDALRKVLSKEETSWRKLIEVIHAHPEASVLTTRIVNLFGYMLFSNPNMESFPLVDLILGYEGLYQMIPEKINSFPPKDKLTFSQRCELAAFVQLGLHLKEAENNETLVGRYVSMLVGDTNSAAAWNELSNTTLKSFIDNTQSGNIANTTDRSVVVDELEGNRDNEEFSLVDLSSTKERSFNVIEREIKWPETHVINFDGPRSDDREYCENYWADMDAGGFKRGFCGDTSTKRDDDDKEAVEEVLGELKEELNKIADAGDEWGDDSAIADDFPPICNSPHAKEVVQENRIDNKTEKFESPGVVLERLDSGKRTPTSSRFNPAFSSPPSSRFEPDASETPKTTRNANRDAYVVTADDSLFPEFTDDSRENSKSLLDASDDWSISLHVSPKEEADQGEEPPTSSSSTSNTKTDAQISQPDDWPTSPVTSAPNNAWPTSPDHSSPSQSTGWAKF</sequence>
<feature type="compositionally biased region" description="Polar residues" evidence="1">
    <location>
        <begin position="783"/>
        <end position="811"/>
    </location>
</feature>
<protein>
    <submittedName>
        <fullName evidence="2">(pine wood nematode) hypothetical protein</fullName>
    </submittedName>
</protein>
<dbReference type="Proteomes" id="UP000095284">
    <property type="component" value="Unplaced"/>
</dbReference>
<feature type="compositionally biased region" description="Low complexity" evidence="1">
    <location>
        <begin position="760"/>
        <end position="770"/>
    </location>
</feature>
<organism evidence="4 6">
    <name type="scientific">Bursaphelenchus xylophilus</name>
    <name type="common">Pinewood nematode worm</name>
    <name type="synonym">Aphelenchoides xylophilus</name>
    <dbReference type="NCBI Taxonomy" id="6326"/>
    <lineage>
        <taxon>Eukaryota</taxon>
        <taxon>Metazoa</taxon>
        <taxon>Ecdysozoa</taxon>
        <taxon>Nematoda</taxon>
        <taxon>Chromadorea</taxon>
        <taxon>Rhabditida</taxon>
        <taxon>Tylenchina</taxon>
        <taxon>Tylenchomorpha</taxon>
        <taxon>Aphelenchoidea</taxon>
        <taxon>Aphelenchoididae</taxon>
        <taxon>Bursaphelenchus</taxon>
    </lineage>
</organism>
<dbReference type="EMBL" id="CAJFDI010000002">
    <property type="protein sequence ID" value="CAD5216459.1"/>
    <property type="molecule type" value="Genomic_DNA"/>
</dbReference>
<gene>
    <name evidence="2" type="ORF">BXYJ_LOCUS4540</name>
</gene>
<evidence type="ECO:0000256" key="1">
    <source>
        <dbReference type="SAM" id="MobiDB-lite"/>
    </source>
</evidence>
<dbReference type="AlphaFoldDB" id="A0A1I7SWL6"/>
<evidence type="ECO:0000313" key="5">
    <source>
        <dbReference type="Proteomes" id="UP000659654"/>
    </source>
</evidence>
<reference evidence="3" key="2">
    <citation type="submission" date="2020-08" db="EMBL/GenBank/DDBJ databases">
        <authorList>
            <person name="Kikuchi T."/>
        </authorList>
    </citation>
    <scope>NUCLEOTIDE SEQUENCE</scope>
    <source>
        <strain evidence="2">Ka4C1</strain>
    </source>
</reference>
<feature type="compositionally biased region" description="Polar residues" evidence="1">
    <location>
        <begin position="672"/>
        <end position="688"/>
    </location>
</feature>
<dbReference type="Proteomes" id="UP000659654">
    <property type="component" value="Unassembled WGS sequence"/>
</dbReference>
<proteinExistence type="predicted"/>
<dbReference type="eggNOG" id="KOG2073">
    <property type="taxonomic scope" value="Eukaryota"/>
</dbReference>
<feature type="region of interest" description="Disordered" evidence="1">
    <location>
        <begin position="650"/>
        <end position="811"/>
    </location>
</feature>
<dbReference type="WBParaSite" id="BXY_1744700.1">
    <property type="protein sequence ID" value="BXY_1744700.1"/>
    <property type="gene ID" value="BXY_1744700"/>
</dbReference>
<reference evidence="6" key="1">
    <citation type="submission" date="2016-11" db="UniProtKB">
        <authorList>
            <consortium name="WormBaseParasite"/>
        </authorList>
    </citation>
    <scope>IDENTIFICATION</scope>
</reference>